<sequence length="46" mass="5164">MDRTRRTADTGAALGLEHDIVTVERLGPVADDLYPRYVDLYEAAAW</sequence>
<dbReference type="Proteomes" id="UP001597183">
    <property type="component" value="Unassembled WGS sequence"/>
</dbReference>
<name>A0ABW4A3Y6_9ACTN</name>
<dbReference type="EMBL" id="JBHTMK010000008">
    <property type="protein sequence ID" value="MFD1365226.1"/>
    <property type="molecule type" value="Genomic_DNA"/>
</dbReference>
<protein>
    <submittedName>
        <fullName evidence="1">Uncharacterized protein</fullName>
    </submittedName>
</protein>
<organism evidence="1 2">
    <name type="scientific">Actinoplanes sichuanensis</name>
    <dbReference type="NCBI Taxonomy" id="512349"/>
    <lineage>
        <taxon>Bacteria</taxon>
        <taxon>Bacillati</taxon>
        <taxon>Actinomycetota</taxon>
        <taxon>Actinomycetes</taxon>
        <taxon>Micromonosporales</taxon>
        <taxon>Micromonosporaceae</taxon>
        <taxon>Actinoplanes</taxon>
    </lineage>
</organism>
<proteinExistence type="predicted"/>
<gene>
    <name evidence="1" type="ORF">ACFQ5G_07720</name>
</gene>
<evidence type="ECO:0000313" key="2">
    <source>
        <dbReference type="Proteomes" id="UP001597183"/>
    </source>
</evidence>
<keyword evidence="2" id="KW-1185">Reference proteome</keyword>
<comment type="caution">
    <text evidence="1">The sequence shown here is derived from an EMBL/GenBank/DDBJ whole genome shotgun (WGS) entry which is preliminary data.</text>
</comment>
<dbReference type="RefSeq" id="WP_317795462.1">
    <property type="nucleotide sequence ID" value="NZ_AP028461.1"/>
</dbReference>
<evidence type="ECO:0000313" key="1">
    <source>
        <dbReference type="EMBL" id="MFD1365226.1"/>
    </source>
</evidence>
<accession>A0ABW4A3Y6</accession>
<reference evidence="2" key="1">
    <citation type="journal article" date="2019" name="Int. J. Syst. Evol. Microbiol.">
        <title>The Global Catalogue of Microorganisms (GCM) 10K type strain sequencing project: providing services to taxonomists for standard genome sequencing and annotation.</title>
        <authorList>
            <consortium name="The Broad Institute Genomics Platform"/>
            <consortium name="The Broad Institute Genome Sequencing Center for Infectious Disease"/>
            <person name="Wu L."/>
            <person name="Ma J."/>
        </authorList>
    </citation>
    <scope>NUCLEOTIDE SEQUENCE [LARGE SCALE GENOMIC DNA]</scope>
    <source>
        <strain evidence="2">CCM 7526</strain>
    </source>
</reference>